<dbReference type="GO" id="GO:0015297">
    <property type="term" value="F:antiporter activity"/>
    <property type="evidence" value="ECO:0007669"/>
    <property type="project" value="InterPro"/>
</dbReference>
<gene>
    <name evidence="20" type="ORF">MUK42_26044</name>
</gene>
<evidence type="ECO:0000256" key="5">
    <source>
        <dbReference type="ARBA" id="ARBA00022516"/>
    </source>
</evidence>
<evidence type="ECO:0000256" key="4">
    <source>
        <dbReference type="ARBA" id="ARBA00010199"/>
    </source>
</evidence>
<evidence type="ECO:0000313" key="21">
    <source>
        <dbReference type="Proteomes" id="UP001055439"/>
    </source>
</evidence>
<dbReference type="Gene3D" id="3.10.129.10">
    <property type="entry name" value="Hotdog Thioesterase"/>
    <property type="match status" value="1"/>
</dbReference>
<feature type="transmembrane region" description="Helical" evidence="16">
    <location>
        <begin position="242"/>
        <end position="261"/>
    </location>
</feature>
<dbReference type="GO" id="GO:0009507">
    <property type="term" value="C:chloroplast"/>
    <property type="evidence" value="ECO:0007669"/>
    <property type="project" value="UniProtKB-SubCell"/>
</dbReference>
<evidence type="ECO:0000256" key="7">
    <source>
        <dbReference type="ARBA" id="ARBA00022640"/>
    </source>
</evidence>
<keyword evidence="14 16" id="KW-0472">Membrane</keyword>
<dbReference type="Pfam" id="PF01643">
    <property type="entry name" value="Acyl-ACP_TE"/>
    <property type="match status" value="1"/>
</dbReference>
<keyword evidence="6 17" id="KW-0150">Chloroplast</keyword>
<dbReference type="EMBL" id="CP097502">
    <property type="protein sequence ID" value="URD76238.1"/>
    <property type="molecule type" value="Genomic_DNA"/>
</dbReference>
<feature type="transmembrane region" description="Helical" evidence="16">
    <location>
        <begin position="211"/>
        <end position="230"/>
    </location>
</feature>
<evidence type="ECO:0000256" key="1">
    <source>
        <dbReference type="ARBA" id="ARBA00004141"/>
    </source>
</evidence>
<dbReference type="EC" id="3.1.2.-" evidence="17"/>
<evidence type="ECO:0000256" key="12">
    <source>
        <dbReference type="ARBA" id="ARBA00022989"/>
    </source>
</evidence>
<dbReference type="NCBIfam" id="TIGR00797">
    <property type="entry name" value="matE"/>
    <property type="match status" value="1"/>
</dbReference>
<dbReference type="GO" id="GO:0042910">
    <property type="term" value="F:xenobiotic transmembrane transporter activity"/>
    <property type="evidence" value="ECO:0007669"/>
    <property type="project" value="InterPro"/>
</dbReference>
<evidence type="ECO:0000256" key="10">
    <source>
        <dbReference type="ARBA" id="ARBA00022832"/>
    </source>
</evidence>
<evidence type="ECO:0000256" key="13">
    <source>
        <dbReference type="ARBA" id="ARBA00023098"/>
    </source>
</evidence>
<reference evidence="20" key="1">
    <citation type="submission" date="2022-05" db="EMBL/GenBank/DDBJ databases">
        <title>The Musa troglodytarum L. genome provides insights into the mechanism of non-climacteric behaviour and enrichment of carotenoids.</title>
        <authorList>
            <person name="Wang J."/>
        </authorList>
    </citation>
    <scope>NUCLEOTIDE SEQUENCE</scope>
    <source>
        <tissue evidence="20">Leaf</tissue>
    </source>
</reference>
<dbReference type="InterPro" id="IPR045069">
    <property type="entry name" value="MATE_euk"/>
</dbReference>
<keyword evidence="21" id="KW-1185">Reference proteome</keyword>
<dbReference type="Pfam" id="PF01554">
    <property type="entry name" value="MatE"/>
    <property type="match status" value="2"/>
</dbReference>
<dbReference type="PANTHER" id="PTHR11206">
    <property type="entry name" value="MULTIDRUG RESISTANCE PROTEIN"/>
    <property type="match status" value="1"/>
</dbReference>
<evidence type="ECO:0000256" key="9">
    <source>
        <dbReference type="ARBA" id="ARBA00022801"/>
    </source>
</evidence>
<comment type="similarity">
    <text evidence="3 17">Belongs to the acyl-ACP thioesterase family.</text>
</comment>
<protein>
    <recommendedName>
        <fullName evidence="16 17">Multifunctional fusion protein</fullName>
    </recommendedName>
    <domain>
        <recommendedName>
            <fullName evidence="16">Protein DETOXIFICATION</fullName>
        </recommendedName>
        <alternativeName>
            <fullName evidence="16">Multidrug and toxic compound extrusion protein</fullName>
        </alternativeName>
    </domain>
    <domain>
        <recommendedName>
            <fullName evidence="17">Acyl-[acyl-carrier-protein] hydrolase</fullName>
            <ecNumber evidence="17">3.1.2.-</ecNumber>
        </recommendedName>
    </domain>
</protein>
<feature type="transmembrane region" description="Helical" evidence="16">
    <location>
        <begin position="436"/>
        <end position="459"/>
    </location>
</feature>
<keyword evidence="9 17" id="KW-0378">Hydrolase</keyword>
<evidence type="ECO:0000256" key="8">
    <source>
        <dbReference type="ARBA" id="ARBA00022692"/>
    </source>
</evidence>
<dbReference type="InterPro" id="IPR049427">
    <property type="entry name" value="Acyl-ACP_TE_C"/>
</dbReference>
<dbReference type="CDD" id="cd13132">
    <property type="entry name" value="MATE_eukaryotic"/>
    <property type="match status" value="1"/>
</dbReference>
<dbReference type="Pfam" id="PF20791">
    <property type="entry name" value="Acyl-ACP_TE_C"/>
    <property type="match status" value="1"/>
</dbReference>
<dbReference type="CDD" id="cd00586">
    <property type="entry name" value="4HBT"/>
    <property type="match status" value="1"/>
</dbReference>
<evidence type="ECO:0000256" key="16">
    <source>
        <dbReference type="RuleBase" id="RU004914"/>
    </source>
</evidence>
<feature type="transmembrane region" description="Helical" evidence="16">
    <location>
        <begin position="282"/>
        <end position="300"/>
    </location>
</feature>
<organism evidence="20 21">
    <name type="scientific">Musa troglodytarum</name>
    <name type="common">fe'i banana</name>
    <dbReference type="NCBI Taxonomy" id="320322"/>
    <lineage>
        <taxon>Eukaryota</taxon>
        <taxon>Viridiplantae</taxon>
        <taxon>Streptophyta</taxon>
        <taxon>Embryophyta</taxon>
        <taxon>Tracheophyta</taxon>
        <taxon>Spermatophyta</taxon>
        <taxon>Magnoliopsida</taxon>
        <taxon>Liliopsida</taxon>
        <taxon>Zingiberales</taxon>
        <taxon>Musaceae</taxon>
        <taxon>Musa</taxon>
    </lineage>
</organism>
<dbReference type="InterPro" id="IPR002528">
    <property type="entry name" value="MATE_fam"/>
</dbReference>
<evidence type="ECO:0000313" key="20">
    <source>
        <dbReference type="EMBL" id="URD76238.1"/>
    </source>
</evidence>
<evidence type="ECO:0000256" key="2">
    <source>
        <dbReference type="ARBA" id="ARBA00004229"/>
    </source>
</evidence>
<proteinExistence type="inferred from homology"/>
<dbReference type="OrthoDB" id="618395at2759"/>
<evidence type="ECO:0000259" key="18">
    <source>
        <dbReference type="Pfam" id="PF01643"/>
    </source>
</evidence>
<evidence type="ECO:0000259" key="19">
    <source>
        <dbReference type="Pfam" id="PF20791"/>
    </source>
</evidence>
<dbReference type="GO" id="GO:0016020">
    <property type="term" value="C:membrane"/>
    <property type="evidence" value="ECO:0007669"/>
    <property type="project" value="UniProtKB-SubCell"/>
</dbReference>
<feature type="transmembrane region" description="Helical" evidence="16">
    <location>
        <begin position="181"/>
        <end position="199"/>
    </location>
</feature>
<keyword evidence="15 17" id="KW-0275">Fatty acid biosynthesis</keyword>
<feature type="transmembrane region" description="Helical" evidence="16">
    <location>
        <begin position="141"/>
        <end position="161"/>
    </location>
</feature>
<keyword evidence="10 17" id="KW-0276">Fatty acid metabolism</keyword>
<evidence type="ECO:0000256" key="6">
    <source>
        <dbReference type="ARBA" id="ARBA00022528"/>
    </source>
</evidence>
<feature type="transmembrane region" description="Helical" evidence="16">
    <location>
        <begin position="320"/>
        <end position="339"/>
    </location>
</feature>
<dbReference type="GO" id="GO:0006633">
    <property type="term" value="P:fatty acid biosynthetic process"/>
    <property type="evidence" value="ECO:0007669"/>
    <property type="project" value="UniProtKB-KW"/>
</dbReference>
<keyword evidence="7 17" id="KW-0934">Plastid</keyword>
<dbReference type="GO" id="GO:1990961">
    <property type="term" value="P:xenobiotic detoxification by transmembrane export across the plasma membrane"/>
    <property type="evidence" value="ECO:0007669"/>
    <property type="project" value="InterPro"/>
</dbReference>
<dbReference type="InterPro" id="IPR029069">
    <property type="entry name" value="HotDog_dom_sf"/>
</dbReference>
<dbReference type="GO" id="GO:0016790">
    <property type="term" value="F:thiolester hydrolase activity"/>
    <property type="evidence" value="ECO:0007669"/>
    <property type="project" value="InterPro"/>
</dbReference>
<dbReference type="InterPro" id="IPR002864">
    <property type="entry name" value="Acyl-ACP_thioesterase_NHD"/>
</dbReference>
<sequence length="955" mass="106038">MAGTAEPLVYYNDLMRRDEGGSEMEESLLTTESGGVREGKGWASRLGWGDGGRELMEEARRLGYVAAPMVAVTVSQFLVQVISSMMVGHLGKLDLASAAIATSLTSVTGFSLLLGMASGLETLCGQAYGAEQYHMLGIHMYRAIFSLLVVCLPLSLIWASMGKLLQLIGQDPLISQEAGKYAVWMIPGLFAYAIAQPLMKFLLSQSLILPMLLSSLMTLCLHIPLCWVLVFKSGLRNVGAALSISISYWLNVFMLGMYIRYSASCRATRAPVSKEAFRGINEFLRLALPSALMICLEWWSFELLILLSGLLPNPQLETSVLSICLSSISLLYCIPYGLGCAASTRVSNELGAWNPKGAQLVVRVATFLAISEAVLVSGTLLAMHRILGYAYSNDEEVVNYVTDMVPLVCLSVVFDSLQGVLSGIARGCGWQHLGAYVNLGSFYLFGIPIAVVLGFLLHIGGKGLWIGIMCGSSTQTILLALITSFTNWQNQATMARERIFHERTPPFPLLLHKASVKPNAYQRQTSHLSFGQPAQGSVALSANFGVPQASIRTMQHARTHHKSSSDSMASLSCALYLPTKCCSSIRENGSINNIPQASSALSVQRPPVLDVAYAVAFNPATSLTAEQIRQSIPTEKQLTDPFRQGLIVEGGVRYRQTVVIRSYEVGPDKTATLETILNLLQETALNHVWLSGLLGDGFGATHGMMRNNLIWVVTRMHVVLDEYPIWGEVVEIDTWVGASGKNGMRRDWLLRSRFSGQVFCRATRHEHTWVMMNQQTRRLSKMPEEVRDEISPWFTEMRAVQEEVLEKIDKLDDKAKYVNSNLKPKWNDLDMNHHVNNVKYVRWMLETIPDEFMEDHQLSSIVLEYRRECDSSDTVQSICEPDKDSLPRDKNIRILTGFSLAPEILDGGGLFGTFDKWPTRYTHLLQIKGEKKDEEIVRGKTTWRKKKKKPSSSSY</sequence>
<feature type="domain" description="Acyl-ACP thioesterase N-terminal hotdog" evidence="18">
    <location>
        <begin position="652"/>
        <end position="790"/>
    </location>
</feature>
<feature type="transmembrane region" description="Helical" evidence="16">
    <location>
        <begin position="95"/>
        <end position="120"/>
    </location>
</feature>
<dbReference type="SUPFAM" id="SSF54637">
    <property type="entry name" value="Thioesterase/thiol ester dehydrase-isomerase"/>
    <property type="match status" value="2"/>
</dbReference>
<comment type="similarity">
    <text evidence="4 16">Belongs to the multi antimicrobial extrusion (MATE) (TC 2.A.66.1) family.</text>
</comment>
<evidence type="ECO:0000256" key="3">
    <source>
        <dbReference type="ARBA" id="ARBA00006500"/>
    </source>
</evidence>
<keyword evidence="5 17" id="KW-0444">Lipid biosynthesis</keyword>
<feature type="domain" description="Acyl-ACP thioesterase-like C-terminal" evidence="19">
    <location>
        <begin position="814"/>
        <end position="943"/>
    </location>
</feature>
<evidence type="ECO:0000256" key="11">
    <source>
        <dbReference type="ARBA" id="ARBA00022946"/>
    </source>
</evidence>
<keyword evidence="8 16" id="KW-0812">Transmembrane</keyword>
<feature type="transmembrane region" description="Helical" evidence="16">
    <location>
        <begin position="465"/>
        <end position="488"/>
    </location>
</feature>
<keyword evidence="13 17" id="KW-0443">Lipid metabolism</keyword>
<accession>A0A9E7EG01</accession>
<dbReference type="Proteomes" id="UP001055439">
    <property type="component" value="Chromosome 1"/>
</dbReference>
<dbReference type="AlphaFoldDB" id="A0A9E7EG01"/>
<keyword evidence="12 16" id="KW-1133">Transmembrane helix</keyword>
<evidence type="ECO:0000256" key="17">
    <source>
        <dbReference type="RuleBase" id="RU363096"/>
    </source>
</evidence>
<feature type="transmembrane region" description="Helical" evidence="16">
    <location>
        <begin position="360"/>
        <end position="384"/>
    </location>
</feature>
<comment type="function">
    <text evidence="17">Plays an essential role in chain termination during de novo fatty acid synthesis.</text>
</comment>
<feature type="transmembrane region" description="Helical" evidence="16">
    <location>
        <begin position="62"/>
        <end position="83"/>
    </location>
</feature>
<name>A0A9E7EG01_9LILI</name>
<evidence type="ECO:0000256" key="15">
    <source>
        <dbReference type="ARBA" id="ARBA00023160"/>
    </source>
</evidence>
<keyword evidence="11" id="KW-0809">Transit peptide</keyword>
<evidence type="ECO:0000256" key="14">
    <source>
        <dbReference type="ARBA" id="ARBA00023136"/>
    </source>
</evidence>
<dbReference type="FunFam" id="3.10.129.10:FF:000014">
    <property type="entry name" value="Acyl-[acyl-carrier-protein] hydrolase"/>
    <property type="match status" value="1"/>
</dbReference>
<comment type="subcellular location">
    <subcellularLocation>
        <location evidence="1">Membrane</location>
        <topology evidence="1">Multi-pass membrane protein</topology>
    </subcellularLocation>
    <subcellularLocation>
        <location evidence="2 17">Plastid</location>
        <location evidence="2 17">Chloroplast</location>
    </subcellularLocation>
</comment>